<feature type="domain" description="PH" evidence="2">
    <location>
        <begin position="411"/>
        <end position="616"/>
    </location>
</feature>
<evidence type="ECO:0000256" key="1">
    <source>
        <dbReference type="SAM" id="MobiDB-lite"/>
    </source>
</evidence>
<feature type="domain" description="PH" evidence="2">
    <location>
        <begin position="51"/>
        <end position="146"/>
    </location>
</feature>
<feature type="compositionally biased region" description="Polar residues" evidence="1">
    <location>
        <begin position="589"/>
        <end position="600"/>
    </location>
</feature>
<evidence type="ECO:0000313" key="4">
    <source>
        <dbReference type="Proteomes" id="UP000726737"/>
    </source>
</evidence>
<evidence type="ECO:0000259" key="2">
    <source>
        <dbReference type="PROSITE" id="PS50003"/>
    </source>
</evidence>
<dbReference type="Gene3D" id="2.30.29.30">
    <property type="entry name" value="Pleckstrin-homology domain (PH domain)/Phosphotyrosine-binding domain (PTB)"/>
    <property type="match status" value="3"/>
</dbReference>
<dbReference type="EMBL" id="JAAAJA010000020">
    <property type="protein sequence ID" value="KAG0266257.1"/>
    <property type="molecule type" value="Genomic_DNA"/>
</dbReference>
<dbReference type="PROSITE" id="PS50003">
    <property type="entry name" value="PH_DOMAIN"/>
    <property type="match status" value="2"/>
</dbReference>
<comment type="caution">
    <text evidence="3">The sequence shown here is derived from an EMBL/GenBank/DDBJ whole genome shotgun (WGS) entry which is preliminary data.</text>
</comment>
<feature type="compositionally biased region" description="Low complexity" evidence="1">
    <location>
        <begin position="216"/>
        <end position="231"/>
    </location>
</feature>
<dbReference type="AlphaFoldDB" id="A0A9P6QDV9"/>
<dbReference type="InterPro" id="IPR011993">
    <property type="entry name" value="PH-like_dom_sf"/>
</dbReference>
<accession>A0A9P6QDV9</accession>
<feature type="compositionally biased region" description="Low complexity" evidence="1">
    <location>
        <begin position="253"/>
        <end position="265"/>
    </location>
</feature>
<protein>
    <recommendedName>
        <fullName evidence="2">PH domain-containing protein</fullName>
    </recommendedName>
</protein>
<keyword evidence="4" id="KW-1185">Reference proteome</keyword>
<dbReference type="OrthoDB" id="2157866at2759"/>
<dbReference type="SUPFAM" id="SSF50729">
    <property type="entry name" value="PH domain-like"/>
    <property type="match status" value="2"/>
</dbReference>
<proteinExistence type="predicted"/>
<dbReference type="SMART" id="SM00233">
    <property type="entry name" value="PH"/>
    <property type="match status" value="2"/>
</dbReference>
<dbReference type="InterPro" id="IPR051707">
    <property type="entry name" value="PI-Interact_SigTrans_Reg"/>
</dbReference>
<feature type="compositionally biased region" description="Low complexity" evidence="1">
    <location>
        <begin position="557"/>
        <end position="572"/>
    </location>
</feature>
<dbReference type="Proteomes" id="UP000726737">
    <property type="component" value="Unassembled WGS sequence"/>
</dbReference>
<gene>
    <name evidence="3" type="ORF">BG011_002954</name>
</gene>
<evidence type="ECO:0000313" key="3">
    <source>
        <dbReference type="EMBL" id="KAG0266257.1"/>
    </source>
</evidence>
<reference evidence="3" key="1">
    <citation type="journal article" date="2020" name="Fungal Divers.">
        <title>Resolving the Mortierellaceae phylogeny through synthesis of multi-gene phylogenetics and phylogenomics.</title>
        <authorList>
            <person name="Vandepol N."/>
            <person name="Liber J."/>
            <person name="Desiro A."/>
            <person name="Na H."/>
            <person name="Kennedy M."/>
            <person name="Barry K."/>
            <person name="Grigoriev I.V."/>
            <person name="Miller A.N."/>
            <person name="O'Donnell K."/>
            <person name="Stajich J.E."/>
            <person name="Bonito G."/>
        </authorList>
    </citation>
    <scope>NUCLEOTIDE SEQUENCE</scope>
    <source>
        <strain evidence="3">KOD948</strain>
    </source>
</reference>
<name>A0A9P6QDV9_9FUNG</name>
<dbReference type="Pfam" id="PF00169">
    <property type="entry name" value="PH"/>
    <property type="match status" value="2"/>
</dbReference>
<sequence>MTTTAATSVVIPSAAENTIDQCCDSDAEAGRDNNDQGACGAISKDTLQEGQILKAGYLVKKGERIKMWKKKWFVLRTSKLAYYKDDKEYELLRIIDIRDIHRAAEVEIKHKSGAFVILTPRRTFTVQAGTIDEMQDWVHAINQAKAQFEFAASNSDLDSCVGSTVHLGQQLPPLPIPHQMFQQQQQKQHKHSSAPNNNRDNNTKQPISGIVLPRKQLQPSLSLSNPDLLNNRKQSSKKGKNAVHSLPPRLAIPSSSPSSGTSSTSADLSVLDRPSPSTARAGAPRRADRLLSITTAGTNTASGALTKQNASPSSPRMEHVHSDELVIGPLSSAQTFTFAASGANAMPGTPVSPGYYSGGEYGWMTGDNNLSSGEEEEIVDDDPSFLEAGRLASEANAPGSGIVTSEQLESKVVRQGYLLKLGNKYKTWRKKWFVLRGDKLTYYKNTKTDPVSKSKLYCLRIVTSKRSFVCCAPDEDTLLQWLDALHVECGRVAREAHKEAIADQQAQDAALEQQQLVEDVNEGDDEGTKPLGRTALLKKNLHNTLPRPRSISRSRTKSSESGSTGPQQQQQQVRKVLSLESAAATSATPTVSFQIPNLSNMPPALPAPSATMTFSA</sequence>
<dbReference type="PANTHER" id="PTHR14336">
    <property type="entry name" value="TANDEM PH DOMAIN CONTAINING PROTEIN"/>
    <property type="match status" value="1"/>
</dbReference>
<dbReference type="PANTHER" id="PTHR14336:SF8">
    <property type="entry name" value="PROTEIN OPY1"/>
    <property type="match status" value="1"/>
</dbReference>
<organism evidence="3 4">
    <name type="scientific">Mortierella polycephala</name>
    <dbReference type="NCBI Taxonomy" id="41804"/>
    <lineage>
        <taxon>Eukaryota</taxon>
        <taxon>Fungi</taxon>
        <taxon>Fungi incertae sedis</taxon>
        <taxon>Mucoromycota</taxon>
        <taxon>Mortierellomycotina</taxon>
        <taxon>Mortierellomycetes</taxon>
        <taxon>Mortierellales</taxon>
        <taxon>Mortierellaceae</taxon>
        <taxon>Mortierella</taxon>
    </lineage>
</organism>
<dbReference type="FunFam" id="2.30.29.30:FF:000286">
    <property type="entry name" value="PH-protein kinase domain containing protein"/>
    <property type="match status" value="1"/>
</dbReference>
<feature type="compositionally biased region" description="Polar residues" evidence="1">
    <location>
        <begin position="194"/>
        <end position="206"/>
    </location>
</feature>
<feature type="region of interest" description="Disordered" evidence="1">
    <location>
        <begin position="180"/>
        <end position="320"/>
    </location>
</feature>
<dbReference type="InterPro" id="IPR001849">
    <property type="entry name" value="PH_domain"/>
</dbReference>
<feature type="region of interest" description="Disordered" evidence="1">
    <location>
        <begin position="520"/>
        <end position="616"/>
    </location>
</feature>
<feature type="compositionally biased region" description="Polar residues" evidence="1">
    <location>
        <begin position="292"/>
        <end position="314"/>
    </location>
</feature>